<evidence type="ECO:0000313" key="2">
    <source>
        <dbReference type="EMBL" id="PLT44043.1"/>
    </source>
</evidence>
<accession>A0A2N5N139</accession>
<dbReference type="GO" id="GO:0016853">
    <property type="term" value="F:isomerase activity"/>
    <property type="evidence" value="ECO:0007669"/>
    <property type="project" value="UniProtKB-KW"/>
</dbReference>
<name>A0A2N5N139_9BACL</name>
<dbReference type="Pfam" id="PF01261">
    <property type="entry name" value="AP_endonuc_2"/>
    <property type="match status" value="1"/>
</dbReference>
<comment type="caution">
    <text evidence="2">The sequence shown here is derived from an EMBL/GenBank/DDBJ whole genome shotgun (WGS) entry which is preliminary data.</text>
</comment>
<dbReference type="InterPro" id="IPR013022">
    <property type="entry name" value="Xyl_isomerase-like_TIM-brl"/>
</dbReference>
<keyword evidence="3" id="KW-1185">Reference proteome</keyword>
<sequence length="289" mass="31662">MSIRLSVFTVATPDLQPEELAASAAAAGLQGIEWRYARTSDEARQQAPSYWGNNLATIPVDASEEELARYERAASAAGLRSIGIAPYLRCGDLDAAERVLAAARSLGADMIRLGLHGYDRTRPFGELYEEQRRYLAEAAVLCRRYGVKGVLETHHGTIAPSASAAARLLEGLDPDAVGVLLDPGNMVHEGFENYRMGMELLGPHLAHVHMKNAAWTSTEREDGSVRWTCGWAGMRRGIVDWAQVTADLAAVGYDGWIGVEDFSGEHRSPEMLRQFAAYMRELLQESAAR</sequence>
<dbReference type="Gene3D" id="3.20.20.150">
    <property type="entry name" value="Divalent-metal-dependent TIM barrel enzymes"/>
    <property type="match status" value="1"/>
</dbReference>
<feature type="domain" description="Xylose isomerase-like TIM barrel" evidence="1">
    <location>
        <begin position="23"/>
        <end position="281"/>
    </location>
</feature>
<dbReference type="AlphaFoldDB" id="A0A2N5N139"/>
<gene>
    <name evidence="2" type="ORF">B8V81_2474</name>
</gene>
<evidence type="ECO:0000259" key="1">
    <source>
        <dbReference type="Pfam" id="PF01261"/>
    </source>
</evidence>
<reference evidence="2 3" key="1">
    <citation type="submission" date="2017-05" db="EMBL/GenBank/DDBJ databases">
        <title>Functional genome analysis of Paenibacillus pasadenensis strain R16: insights on endophytic life style and antifungal activity.</title>
        <authorList>
            <person name="Passera A."/>
            <person name="Marcolungo L."/>
            <person name="Casati P."/>
            <person name="Brasca M."/>
            <person name="Quaglino F."/>
            <person name="Delledonne M."/>
        </authorList>
    </citation>
    <scope>NUCLEOTIDE SEQUENCE [LARGE SCALE GENOMIC DNA]</scope>
    <source>
        <strain evidence="2 3">R16</strain>
    </source>
</reference>
<dbReference type="InterPro" id="IPR050312">
    <property type="entry name" value="IolE/XylAMocC-like"/>
</dbReference>
<dbReference type="InterPro" id="IPR036237">
    <property type="entry name" value="Xyl_isomerase-like_sf"/>
</dbReference>
<keyword evidence="2" id="KW-0413">Isomerase</keyword>
<evidence type="ECO:0000313" key="3">
    <source>
        <dbReference type="Proteomes" id="UP000234789"/>
    </source>
</evidence>
<proteinExistence type="predicted"/>
<dbReference type="Proteomes" id="UP000234789">
    <property type="component" value="Unassembled WGS sequence"/>
</dbReference>
<dbReference type="PANTHER" id="PTHR12110">
    <property type="entry name" value="HYDROXYPYRUVATE ISOMERASE"/>
    <property type="match status" value="1"/>
</dbReference>
<dbReference type="EMBL" id="NFEZ01000004">
    <property type="protein sequence ID" value="PLT44043.1"/>
    <property type="molecule type" value="Genomic_DNA"/>
</dbReference>
<dbReference type="PANTHER" id="PTHR12110:SF41">
    <property type="entry name" value="INOSOSE DEHYDRATASE"/>
    <property type="match status" value="1"/>
</dbReference>
<organism evidence="2 3">
    <name type="scientific">Paenibacillus pasadenensis</name>
    <dbReference type="NCBI Taxonomy" id="217090"/>
    <lineage>
        <taxon>Bacteria</taxon>
        <taxon>Bacillati</taxon>
        <taxon>Bacillota</taxon>
        <taxon>Bacilli</taxon>
        <taxon>Bacillales</taxon>
        <taxon>Paenibacillaceae</taxon>
        <taxon>Paenibacillus</taxon>
    </lineage>
</organism>
<protein>
    <submittedName>
        <fullName evidence="2">Xylose isomerase domain protein TIM barrel</fullName>
    </submittedName>
</protein>
<dbReference type="SUPFAM" id="SSF51658">
    <property type="entry name" value="Xylose isomerase-like"/>
    <property type="match status" value="1"/>
</dbReference>